<evidence type="ECO:0000313" key="2">
    <source>
        <dbReference type="EMBL" id="MBO0349989.1"/>
    </source>
</evidence>
<evidence type="ECO:0000313" key="3">
    <source>
        <dbReference type="Proteomes" id="UP000664844"/>
    </source>
</evidence>
<name>A0ABS3FSL5_9CYAN</name>
<proteinExistence type="predicted"/>
<organism evidence="2 3">
    <name type="scientific">Phormidium pseudopriestleyi FRX01</name>
    <dbReference type="NCBI Taxonomy" id="1759528"/>
    <lineage>
        <taxon>Bacteria</taxon>
        <taxon>Bacillati</taxon>
        <taxon>Cyanobacteriota</taxon>
        <taxon>Cyanophyceae</taxon>
        <taxon>Oscillatoriophycideae</taxon>
        <taxon>Oscillatoriales</taxon>
        <taxon>Oscillatoriaceae</taxon>
        <taxon>Phormidium</taxon>
    </lineage>
</organism>
<feature type="transmembrane region" description="Helical" evidence="1">
    <location>
        <begin position="63"/>
        <end position="81"/>
    </location>
</feature>
<keyword evidence="3" id="KW-1185">Reference proteome</keyword>
<dbReference type="EMBL" id="JAFLQW010000341">
    <property type="protein sequence ID" value="MBO0349989.1"/>
    <property type="molecule type" value="Genomic_DNA"/>
</dbReference>
<reference evidence="2 3" key="1">
    <citation type="submission" date="2021-03" db="EMBL/GenBank/DDBJ databases">
        <title>Metabolic Capacity of the Antarctic Cyanobacterium Phormidium pseudopriestleyi that Sustains Oxygenic Photosynthesis in the Presence of Hydrogen Sulfide.</title>
        <authorList>
            <person name="Lumian J.E."/>
            <person name="Jungblut A.D."/>
            <person name="Dillon M.L."/>
            <person name="Hawes I."/>
            <person name="Doran P.T."/>
            <person name="Mackey T.J."/>
            <person name="Dick G.J."/>
            <person name="Grettenberger C.L."/>
            <person name="Sumner D.Y."/>
        </authorList>
    </citation>
    <scope>NUCLEOTIDE SEQUENCE [LARGE SCALE GENOMIC DNA]</scope>
    <source>
        <strain evidence="2 3">FRX01</strain>
    </source>
</reference>
<evidence type="ECO:0000256" key="1">
    <source>
        <dbReference type="SAM" id="Phobius"/>
    </source>
</evidence>
<keyword evidence="1" id="KW-0472">Membrane</keyword>
<accession>A0ABS3FSL5</accession>
<gene>
    <name evidence="2" type="ORF">J0895_12875</name>
</gene>
<keyword evidence="1" id="KW-0812">Transmembrane</keyword>
<protein>
    <submittedName>
        <fullName evidence="2">Uncharacterized protein</fullName>
    </submittedName>
</protein>
<dbReference type="RefSeq" id="WP_207088492.1">
    <property type="nucleotide sequence ID" value="NZ_JAFLQW010000341.1"/>
</dbReference>
<dbReference type="Proteomes" id="UP000664844">
    <property type="component" value="Unassembled WGS sequence"/>
</dbReference>
<keyword evidence="1" id="KW-1133">Transmembrane helix</keyword>
<sequence>MTIFFSSLHELIAPLAIPPNRGDVFSPLMGESLRQAIVLAQQVSDPDIMGQIKNSWDNFVETGQIWALMIGMVLGYLFRGFRGS</sequence>
<comment type="caution">
    <text evidence="2">The sequence shown here is derived from an EMBL/GenBank/DDBJ whole genome shotgun (WGS) entry which is preliminary data.</text>
</comment>